<feature type="compositionally biased region" description="Polar residues" evidence="1">
    <location>
        <begin position="62"/>
        <end position="79"/>
    </location>
</feature>
<protein>
    <recommendedName>
        <fullName evidence="4">Rhodanese domain-containing protein</fullName>
    </recommendedName>
</protein>
<feature type="compositionally biased region" description="Polar residues" evidence="1">
    <location>
        <begin position="1"/>
        <end position="13"/>
    </location>
</feature>
<comment type="caution">
    <text evidence="2">The sequence shown here is derived from an EMBL/GenBank/DDBJ whole genome shotgun (WGS) entry which is preliminary data.</text>
</comment>
<dbReference type="STRING" id="135208.A0A4Y9ZVH6"/>
<gene>
    <name evidence="2" type="ORF">EWM64_g6132</name>
</gene>
<evidence type="ECO:0008006" key="4">
    <source>
        <dbReference type="Google" id="ProtNLM"/>
    </source>
</evidence>
<feature type="region of interest" description="Disordered" evidence="1">
    <location>
        <begin position="57"/>
        <end position="79"/>
    </location>
</feature>
<evidence type="ECO:0000313" key="2">
    <source>
        <dbReference type="EMBL" id="TFY77881.1"/>
    </source>
</evidence>
<feature type="region of interest" description="Disordered" evidence="1">
    <location>
        <begin position="1"/>
        <end position="33"/>
    </location>
</feature>
<sequence length="404" mass="43715">MSGSAVSTSSRTLAAQGKRARPPTLSLTTSRRGVPTNTILELETPVEETDALRFPISPASPIYSTPVSPSAEQEFSSSTDDLTKDLAVLEQLRRSVQKNLLLRPIRHSPTPPQSPVRPLSAASTAWPDYSQGRSASPSSGITSPSIYYTPISDARSPPPSAQYIGPKSSVYEQTAHEPPLDSPARAVDPASLASQLAAAPDAPRPLLIDTRPVGLYLMSRLRWSINMAIPTLILKRSRKPGNGFQSIDALRQFITSEHSRDAWDELMRPGGKWDGHVVVFDEEMNEKERNNAQATAWALLPVLPSLLTRGCVDYLGGGMIAARTHSDLRHLIVAGEHEHQHHAPSIQVPEEPPEAPPPVKPSLPQKKGKGLFQLDTISAARSKALPEIEYSAGTSTLPMMPSAI</sequence>
<dbReference type="AlphaFoldDB" id="A0A4Y9ZVH6"/>
<dbReference type="SUPFAM" id="SSF52821">
    <property type="entry name" value="Rhodanese/Cell cycle control phosphatase"/>
    <property type="match status" value="1"/>
</dbReference>
<feature type="region of interest" description="Disordered" evidence="1">
    <location>
        <begin position="337"/>
        <end position="366"/>
    </location>
</feature>
<evidence type="ECO:0000256" key="1">
    <source>
        <dbReference type="SAM" id="MobiDB-lite"/>
    </source>
</evidence>
<dbReference type="Proteomes" id="UP000298061">
    <property type="component" value="Unassembled WGS sequence"/>
</dbReference>
<feature type="non-terminal residue" evidence="2">
    <location>
        <position position="404"/>
    </location>
</feature>
<name>A0A4Y9ZVH6_9AGAM</name>
<dbReference type="Gene3D" id="3.40.250.10">
    <property type="entry name" value="Rhodanese-like domain"/>
    <property type="match status" value="1"/>
</dbReference>
<organism evidence="2 3">
    <name type="scientific">Hericium alpestre</name>
    <dbReference type="NCBI Taxonomy" id="135208"/>
    <lineage>
        <taxon>Eukaryota</taxon>
        <taxon>Fungi</taxon>
        <taxon>Dikarya</taxon>
        <taxon>Basidiomycota</taxon>
        <taxon>Agaricomycotina</taxon>
        <taxon>Agaricomycetes</taxon>
        <taxon>Russulales</taxon>
        <taxon>Hericiaceae</taxon>
        <taxon>Hericium</taxon>
    </lineage>
</organism>
<feature type="compositionally biased region" description="Low complexity" evidence="1">
    <location>
        <begin position="132"/>
        <end position="149"/>
    </location>
</feature>
<keyword evidence="3" id="KW-1185">Reference proteome</keyword>
<evidence type="ECO:0000313" key="3">
    <source>
        <dbReference type="Proteomes" id="UP000298061"/>
    </source>
</evidence>
<feature type="region of interest" description="Disordered" evidence="1">
    <location>
        <begin position="103"/>
        <end position="188"/>
    </location>
</feature>
<dbReference type="EMBL" id="SFCI01000802">
    <property type="protein sequence ID" value="TFY77881.1"/>
    <property type="molecule type" value="Genomic_DNA"/>
</dbReference>
<dbReference type="OrthoDB" id="273181at2759"/>
<reference evidence="2 3" key="1">
    <citation type="submission" date="2019-02" db="EMBL/GenBank/DDBJ databases">
        <title>Genome sequencing of the rare red list fungi Hericium alpestre (H. flagellum).</title>
        <authorList>
            <person name="Buettner E."/>
            <person name="Kellner H."/>
        </authorList>
    </citation>
    <scope>NUCLEOTIDE SEQUENCE [LARGE SCALE GENOMIC DNA]</scope>
    <source>
        <strain evidence="2 3">DSM 108284</strain>
    </source>
</reference>
<dbReference type="InterPro" id="IPR036873">
    <property type="entry name" value="Rhodanese-like_dom_sf"/>
</dbReference>
<accession>A0A4Y9ZVH6</accession>
<proteinExistence type="predicted"/>